<proteinExistence type="inferred from homology"/>
<name>A0A4U7BHY1_9BACT</name>
<dbReference type="Proteomes" id="UP000310353">
    <property type="component" value="Unassembled WGS sequence"/>
</dbReference>
<dbReference type="PROSITE" id="PS01039">
    <property type="entry name" value="SBP_BACTERIAL_3"/>
    <property type="match status" value="1"/>
</dbReference>
<feature type="chain" id="PRO_5020248326" evidence="3">
    <location>
        <begin position="26"/>
        <end position="71"/>
    </location>
</feature>
<evidence type="ECO:0000313" key="6">
    <source>
        <dbReference type="Proteomes" id="UP000310353"/>
    </source>
</evidence>
<evidence type="ECO:0000313" key="5">
    <source>
        <dbReference type="EMBL" id="TKX28014.1"/>
    </source>
</evidence>
<dbReference type="InterPro" id="IPR018313">
    <property type="entry name" value="SBP_3_CS"/>
</dbReference>
<keyword evidence="6" id="KW-1185">Reference proteome</keyword>
<keyword evidence="2 3" id="KW-0732">Signal</keyword>
<dbReference type="Gene3D" id="3.40.190.10">
    <property type="entry name" value="Periplasmic binding protein-like II"/>
    <property type="match status" value="1"/>
</dbReference>
<comment type="similarity">
    <text evidence="1">Belongs to the bacterial solute-binding protein 3 family.</text>
</comment>
<dbReference type="Pfam" id="PF00497">
    <property type="entry name" value="SBP_bac_3"/>
    <property type="match status" value="1"/>
</dbReference>
<dbReference type="AlphaFoldDB" id="A0A4U7BHY1"/>
<dbReference type="SUPFAM" id="SSF53850">
    <property type="entry name" value="Periplasmic binding protein-like II"/>
    <property type="match status" value="1"/>
</dbReference>
<dbReference type="PROSITE" id="PS51257">
    <property type="entry name" value="PROKAR_LIPOPROTEIN"/>
    <property type="match status" value="1"/>
</dbReference>
<dbReference type="EMBL" id="NXMA01000057">
    <property type="protein sequence ID" value="TKX28014.1"/>
    <property type="molecule type" value="Genomic_DNA"/>
</dbReference>
<accession>A0A4U7BHY1</accession>
<dbReference type="InterPro" id="IPR001638">
    <property type="entry name" value="Solute-binding_3/MltF_N"/>
</dbReference>
<evidence type="ECO:0000256" key="3">
    <source>
        <dbReference type="SAM" id="SignalP"/>
    </source>
</evidence>
<protein>
    <submittedName>
        <fullName evidence="5">Basic amino acid ABC transporter substrate-binding protein</fullName>
    </submittedName>
</protein>
<organism evidence="5 6">
    <name type="scientific">Campylobacter aviculae</name>
    <dbReference type="NCBI Taxonomy" id="2510190"/>
    <lineage>
        <taxon>Bacteria</taxon>
        <taxon>Pseudomonadati</taxon>
        <taxon>Campylobacterota</taxon>
        <taxon>Epsilonproteobacteria</taxon>
        <taxon>Campylobacterales</taxon>
        <taxon>Campylobacteraceae</taxon>
        <taxon>Campylobacter</taxon>
    </lineage>
</organism>
<feature type="non-terminal residue" evidence="5">
    <location>
        <position position="71"/>
    </location>
</feature>
<evidence type="ECO:0000259" key="4">
    <source>
        <dbReference type="Pfam" id="PF00497"/>
    </source>
</evidence>
<evidence type="ECO:0000256" key="2">
    <source>
        <dbReference type="ARBA" id="ARBA00022729"/>
    </source>
</evidence>
<evidence type="ECO:0000256" key="1">
    <source>
        <dbReference type="ARBA" id="ARBA00010333"/>
    </source>
</evidence>
<sequence>MKKIFKFLTIALMALLASGCGDNSAKNLSMTDLKVGIATNYKPFDYKIDSKLTGFDVDLVEEIAKKNGIKI</sequence>
<reference evidence="5 6" key="1">
    <citation type="submission" date="2018-05" db="EMBL/GenBank/DDBJ databases">
        <title>Novel Campyloabacter and Helicobacter Species and Strains.</title>
        <authorList>
            <person name="Mannion A.J."/>
            <person name="Shen Z."/>
            <person name="Fox J.G."/>
        </authorList>
    </citation>
    <scope>NUCLEOTIDE SEQUENCE [LARGE SCALE GENOMIC DNA]</scope>
    <source>
        <strain evidence="6">MIT17-670</strain>
    </source>
</reference>
<comment type="caution">
    <text evidence="5">The sequence shown here is derived from an EMBL/GenBank/DDBJ whole genome shotgun (WGS) entry which is preliminary data.</text>
</comment>
<gene>
    <name evidence="5" type="ORF">CQA76_09015</name>
</gene>
<feature type="signal peptide" evidence="3">
    <location>
        <begin position="1"/>
        <end position="25"/>
    </location>
</feature>
<dbReference type="OrthoDB" id="5431130at2"/>
<feature type="domain" description="Solute-binding protein family 3/N-terminal" evidence="4">
    <location>
        <begin position="33"/>
        <end position="71"/>
    </location>
</feature>